<accession>A0A803QUS4</accession>
<dbReference type="Gramene" id="novel_model_1631_5bd9a17a.2.5bd9b136">
    <property type="protein sequence ID" value="cds.novel_model_1631_5bd9a17a.2.5bd9b136"/>
    <property type="gene ID" value="novel_gene_899_5bd9a17a"/>
</dbReference>
<organism evidence="2 3">
    <name type="scientific">Cannabis sativa</name>
    <name type="common">Hemp</name>
    <name type="synonym">Marijuana</name>
    <dbReference type="NCBI Taxonomy" id="3483"/>
    <lineage>
        <taxon>Eukaryota</taxon>
        <taxon>Viridiplantae</taxon>
        <taxon>Streptophyta</taxon>
        <taxon>Embryophyta</taxon>
        <taxon>Tracheophyta</taxon>
        <taxon>Spermatophyta</taxon>
        <taxon>Magnoliopsida</taxon>
        <taxon>eudicotyledons</taxon>
        <taxon>Gunneridae</taxon>
        <taxon>Pentapetalae</taxon>
        <taxon>rosids</taxon>
        <taxon>fabids</taxon>
        <taxon>Rosales</taxon>
        <taxon>Cannabaceae</taxon>
        <taxon>Cannabis</taxon>
    </lineage>
</organism>
<dbReference type="Gramene" id="novel_model_1630_5bd9a17a">
    <property type="protein sequence ID" value="cds.novel_model_1630_5bd9a17a"/>
    <property type="gene ID" value="novel_gene_899_5bd9a17a"/>
</dbReference>
<protein>
    <submittedName>
        <fullName evidence="2">Uncharacterized protein</fullName>
    </submittedName>
</protein>
<dbReference type="EnsemblPlants" id="novel_model_1634_5bd9a17a.4.5bd9b136">
    <property type="protein sequence ID" value="cds.novel_model_1634_5bd9a17a.4.5bd9b136"/>
    <property type="gene ID" value="novel_gene_899_5bd9a17a"/>
</dbReference>
<evidence type="ECO:0000313" key="3">
    <source>
        <dbReference type="Proteomes" id="UP000596661"/>
    </source>
</evidence>
<dbReference type="EnsemblPlants" id="novel_model_1631_5bd9a17a.2.5bd9b136">
    <property type="protein sequence ID" value="cds.novel_model_1631_5bd9a17a.2.5bd9b136"/>
    <property type="gene ID" value="novel_gene_899_5bd9a17a"/>
</dbReference>
<dbReference type="Gramene" id="novel_model_1633_5bd9a17a.5.5bd9b136">
    <property type="protein sequence ID" value="cds.novel_model_1633_5bd9a17a.5.5bd9b136"/>
    <property type="gene ID" value="novel_gene_899_5bd9a17a"/>
</dbReference>
<dbReference type="Gramene" id="novel_model_1634_5bd9a17a.4.5bd9b136">
    <property type="protein sequence ID" value="cds.novel_model_1634_5bd9a17a.4.5bd9b136"/>
    <property type="gene ID" value="novel_gene_899_5bd9a17a"/>
</dbReference>
<dbReference type="EnsemblPlants" id="novel_model_1630_5bd9a17a">
    <property type="protein sequence ID" value="cds.novel_model_1630_5bd9a17a"/>
    <property type="gene ID" value="novel_gene_899_5bd9a17a"/>
</dbReference>
<proteinExistence type="predicted"/>
<reference evidence="2" key="2">
    <citation type="submission" date="2021-03" db="UniProtKB">
        <authorList>
            <consortium name="EnsemblPlants"/>
        </authorList>
    </citation>
    <scope>IDENTIFICATION</scope>
</reference>
<dbReference type="AlphaFoldDB" id="A0A803QUR8"/>
<accession>A0A803QUS0</accession>
<accession>A0A803QUS2</accession>
<accession>A0A803QUS1</accession>
<keyword evidence="1" id="KW-1133">Transmembrane helix</keyword>
<dbReference type="Gramene" id="novel_model_1632_5bd9a17a.1.5bd9b136">
    <property type="protein sequence ID" value="cds.novel_model_1632_5bd9a17a.1.5bd9b136"/>
    <property type="gene ID" value="novel_gene_899_5bd9a17a"/>
</dbReference>
<keyword evidence="3" id="KW-1185">Reference proteome</keyword>
<evidence type="ECO:0000313" key="2">
    <source>
        <dbReference type="EnsemblPlants" id="cds.novel_model_1630_5bd9a17a"/>
    </source>
</evidence>
<dbReference type="EMBL" id="UZAU01000228">
    <property type="status" value="NOT_ANNOTATED_CDS"/>
    <property type="molecule type" value="Genomic_DNA"/>
</dbReference>
<evidence type="ECO:0000256" key="1">
    <source>
        <dbReference type="SAM" id="Phobius"/>
    </source>
</evidence>
<dbReference type="EnsemblPlants" id="novel_model_1633_5bd9a17a.5.5bd9b136">
    <property type="protein sequence ID" value="cds.novel_model_1633_5bd9a17a.5.5bd9b136"/>
    <property type="gene ID" value="novel_gene_899_5bd9a17a"/>
</dbReference>
<dbReference type="Gramene" id="novel_model_1636_5bd9a17a.6.5bd9b136">
    <property type="protein sequence ID" value="cds.novel_model_1636_5bd9a17a.6.5bd9b136"/>
    <property type="gene ID" value="novel_gene_899_5bd9a17a"/>
</dbReference>
<keyword evidence="1" id="KW-0472">Membrane</keyword>
<name>A0A803QUR8_CANSA</name>
<gene>
    <name evidence="2" type="primary">LOC115707908</name>
</gene>
<reference evidence="2 3" key="1">
    <citation type="submission" date="2018-11" db="EMBL/GenBank/DDBJ databases">
        <authorList>
            <person name="Grassa J C."/>
        </authorList>
    </citation>
    <scope>NUCLEOTIDE SEQUENCE [LARGE SCALE GENOMIC DNA]</scope>
</reference>
<accession>A0A803QUR9</accession>
<keyword evidence="1" id="KW-0812">Transmembrane</keyword>
<dbReference type="EnsemblPlants" id="novel_model_1636_5bd9a17a.6.5bd9b136">
    <property type="protein sequence ID" value="cds.novel_model_1636_5bd9a17a.6.5bd9b136"/>
    <property type="gene ID" value="novel_gene_899_5bd9a17a"/>
</dbReference>
<dbReference type="EnsemblPlants" id="novel_model_1632_5bd9a17a.1.5bd9b136">
    <property type="protein sequence ID" value="cds.novel_model_1632_5bd9a17a.1.5bd9b136"/>
    <property type="gene ID" value="novel_gene_899_5bd9a17a"/>
</dbReference>
<dbReference type="Proteomes" id="UP000596661">
    <property type="component" value="Chromosome 2"/>
</dbReference>
<feature type="transmembrane region" description="Helical" evidence="1">
    <location>
        <begin position="27"/>
        <end position="50"/>
    </location>
</feature>
<accession>A0A803QUS3</accession>
<dbReference type="Gramene" id="novel_model_1635_5bd9a17a.3.5bd9b136">
    <property type="protein sequence ID" value="cds.novel_model_1635_5bd9a17a.3.5bd9b136"/>
    <property type="gene ID" value="novel_gene_899_5bd9a17a"/>
</dbReference>
<accession>A0A803QUR8</accession>
<dbReference type="EnsemblPlants" id="novel_model_1635_5bd9a17a.3.5bd9b136">
    <property type="protein sequence ID" value="cds.novel_model_1635_5bd9a17a.3.5bd9b136"/>
    <property type="gene ID" value="novel_gene_899_5bd9a17a"/>
</dbReference>
<sequence>MMIFHYHQYWLSVLMTLRIQIRKLDKFLGILGMTLHWAISELFFGVHLVVSCKYLVLLSMQLNLYLSVL</sequence>